<dbReference type="GO" id="GO:0030544">
    <property type="term" value="F:Hsp70 protein binding"/>
    <property type="evidence" value="ECO:0007669"/>
    <property type="project" value="TreeGrafter"/>
</dbReference>
<dbReference type="Proteomes" id="UP001164929">
    <property type="component" value="Chromosome 5"/>
</dbReference>
<dbReference type="PANTHER" id="PTHR15600">
    <property type="entry name" value="SACSIN"/>
    <property type="match status" value="1"/>
</dbReference>
<protein>
    <submittedName>
        <fullName evidence="1">Uncharacterized protein</fullName>
    </submittedName>
</protein>
<dbReference type="AlphaFoldDB" id="A0AAD6W3C7"/>
<organism evidence="1 2">
    <name type="scientific">Populus alba x Populus x berolinensis</name>
    <dbReference type="NCBI Taxonomy" id="444605"/>
    <lineage>
        <taxon>Eukaryota</taxon>
        <taxon>Viridiplantae</taxon>
        <taxon>Streptophyta</taxon>
        <taxon>Embryophyta</taxon>
        <taxon>Tracheophyta</taxon>
        <taxon>Spermatophyta</taxon>
        <taxon>Magnoliopsida</taxon>
        <taxon>eudicotyledons</taxon>
        <taxon>Gunneridae</taxon>
        <taxon>Pentapetalae</taxon>
        <taxon>rosids</taxon>
        <taxon>fabids</taxon>
        <taxon>Malpighiales</taxon>
        <taxon>Salicaceae</taxon>
        <taxon>Saliceae</taxon>
        <taxon>Populus</taxon>
    </lineage>
</organism>
<comment type="caution">
    <text evidence="1">The sequence shown here is derived from an EMBL/GenBank/DDBJ whole genome shotgun (WGS) entry which is preliminary data.</text>
</comment>
<accession>A0AAD6W3C7</accession>
<sequence length="347" mass="39656">MRTGVNNVTGSNMVPWFSWESTSSSGGEGGPSHEWLRLFWKCFGASSGDLSLFSDWPLIPAFLGRPILCRVKERHLVFVLPLNKHHLEMVLWMQSVLGRSGCFQALVAAKHDGYFPELASFSASDSDELVTFFAQDFLYNGSTYRAEELEPSDERCLSYSTDSIEFSFLRALGVPELHDQQILMRFGLPDFEDKPQSEQEDILIYLYTYWQDLQADSSLLEVLKETKKFPGERFSTDGWLLILRKTGLQTAAEADVILECAKRVEFLGSECYENTSGDFDGFWDQCDWKEMEVEDTLAHWPTSSGMMAVDEDYCVKVPELYLDKVWSSLFFLDRRKLAVEMAFLPAD</sequence>
<dbReference type="EMBL" id="JAQIZT010000005">
    <property type="protein sequence ID" value="KAJ6997216.1"/>
    <property type="molecule type" value="Genomic_DNA"/>
</dbReference>
<dbReference type="InterPro" id="IPR052972">
    <property type="entry name" value="Sacsin_chaperone_reg"/>
</dbReference>
<proteinExistence type="predicted"/>
<gene>
    <name evidence="1" type="ORF">NC653_013707</name>
</gene>
<name>A0AAD6W3C7_9ROSI</name>
<keyword evidence="2" id="KW-1185">Reference proteome</keyword>
<evidence type="ECO:0000313" key="2">
    <source>
        <dbReference type="Proteomes" id="UP001164929"/>
    </source>
</evidence>
<evidence type="ECO:0000313" key="1">
    <source>
        <dbReference type="EMBL" id="KAJ6997216.1"/>
    </source>
</evidence>
<dbReference type="PANTHER" id="PTHR15600:SF42">
    <property type="entry name" value="SACSIN"/>
    <property type="match status" value="1"/>
</dbReference>
<reference evidence="1" key="1">
    <citation type="journal article" date="2023" name="Mol. Ecol. Resour.">
        <title>Chromosome-level genome assembly of a triploid poplar Populus alba 'Berolinensis'.</title>
        <authorList>
            <person name="Chen S."/>
            <person name="Yu Y."/>
            <person name="Wang X."/>
            <person name="Wang S."/>
            <person name="Zhang T."/>
            <person name="Zhou Y."/>
            <person name="He R."/>
            <person name="Meng N."/>
            <person name="Wang Y."/>
            <person name="Liu W."/>
            <person name="Liu Z."/>
            <person name="Liu J."/>
            <person name="Guo Q."/>
            <person name="Huang H."/>
            <person name="Sederoff R.R."/>
            <person name="Wang G."/>
            <person name="Qu G."/>
            <person name="Chen S."/>
        </authorList>
    </citation>
    <scope>NUCLEOTIDE SEQUENCE</scope>
    <source>
        <strain evidence="1">SC-2020</strain>
    </source>
</reference>